<keyword evidence="2" id="KW-0433">Leucine-rich repeat</keyword>
<keyword evidence="8" id="KW-0675">Receptor</keyword>
<dbReference type="InterPro" id="IPR013210">
    <property type="entry name" value="LRR_N_plant-typ"/>
</dbReference>
<dbReference type="PANTHER" id="PTHR48063:SF101">
    <property type="entry name" value="LRR RECEPTOR-LIKE SERINE_THREONINE-PROTEIN KINASE FLS2"/>
    <property type="match status" value="1"/>
</dbReference>
<accession>A0A6A1UX89</accession>
<evidence type="ECO:0000313" key="12">
    <source>
        <dbReference type="EMBL" id="KAB1204943.1"/>
    </source>
</evidence>
<dbReference type="PROSITE" id="PS51450">
    <property type="entry name" value="LRR"/>
    <property type="match status" value="1"/>
</dbReference>
<keyword evidence="4 10" id="KW-0732">Signal</keyword>
<gene>
    <name evidence="12" type="ORF">CJ030_MR7G015223</name>
</gene>
<evidence type="ECO:0000256" key="7">
    <source>
        <dbReference type="ARBA" id="ARBA00023136"/>
    </source>
</evidence>
<keyword evidence="13" id="KW-1185">Reference proteome</keyword>
<reference evidence="12 13" key="1">
    <citation type="journal article" date="2019" name="Plant Biotechnol. J.">
        <title>The red bayberry genome and genetic basis of sex determination.</title>
        <authorList>
            <person name="Jia H.M."/>
            <person name="Jia H.J."/>
            <person name="Cai Q.L."/>
            <person name="Wang Y."/>
            <person name="Zhao H.B."/>
            <person name="Yang W.F."/>
            <person name="Wang G.Y."/>
            <person name="Li Y.H."/>
            <person name="Zhan D.L."/>
            <person name="Shen Y.T."/>
            <person name="Niu Q.F."/>
            <person name="Chang L."/>
            <person name="Qiu J."/>
            <person name="Zhao L."/>
            <person name="Xie H.B."/>
            <person name="Fu W.Y."/>
            <person name="Jin J."/>
            <person name="Li X.W."/>
            <person name="Jiao Y."/>
            <person name="Zhou C.C."/>
            <person name="Tu T."/>
            <person name="Chai C.Y."/>
            <person name="Gao J.L."/>
            <person name="Fan L.J."/>
            <person name="van de Weg E."/>
            <person name="Wang J.Y."/>
            <person name="Gao Z.S."/>
        </authorList>
    </citation>
    <scope>NUCLEOTIDE SEQUENCE [LARGE SCALE GENOMIC DNA]</scope>
    <source>
        <tissue evidence="12">Leaves</tissue>
    </source>
</reference>
<keyword evidence="5" id="KW-0677">Repeat</keyword>
<organism evidence="12 13">
    <name type="scientific">Morella rubra</name>
    <name type="common">Chinese bayberry</name>
    <dbReference type="NCBI Taxonomy" id="262757"/>
    <lineage>
        <taxon>Eukaryota</taxon>
        <taxon>Viridiplantae</taxon>
        <taxon>Streptophyta</taxon>
        <taxon>Embryophyta</taxon>
        <taxon>Tracheophyta</taxon>
        <taxon>Spermatophyta</taxon>
        <taxon>Magnoliopsida</taxon>
        <taxon>eudicotyledons</taxon>
        <taxon>Gunneridae</taxon>
        <taxon>Pentapetalae</taxon>
        <taxon>rosids</taxon>
        <taxon>fabids</taxon>
        <taxon>Fagales</taxon>
        <taxon>Myricaceae</taxon>
        <taxon>Morella</taxon>
    </lineage>
</organism>
<keyword evidence="9" id="KW-0325">Glycoprotein</keyword>
<proteinExistence type="predicted"/>
<dbReference type="Gene3D" id="3.80.10.10">
    <property type="entry name" value="Ribonuclease Inhibitor"/>
    <property type="match status" value="1"/>
</dbReference>
<dbReference type="SUPFAM" id="SSF52058">
    <property type="entry name" value="L domain-like"/>
    <property type="match status" value="1"/>
</dbReference>
<feature type="chain" id="PRO_5025680845" evidence="10">
    <location>
        <begin position="23"/>
        <end position="233"/>
    </location>
</feature>
<dbReference type="InterPro" id="IPR032675">
    <property type="entry name" value="LRR_dom_sf"/>
</dbReference>
<dbReference type="PANTHER" id="PTHR48063">
    <property type="entry name" value="LRR RECEPTOR-LIKE KINASE"/>
    <property type="match status" value="1"/>
</dbReference>
<name>A0A6A1UX89_9ROSI</name>
<dbReference type="Pfam" id="PF00560">
    <property type="entry name" value="LRR_1"/>
    <property type="match status" value="2"/>
</dbReference>
<sequence length="233" mass="25750">MRGNYAEFLLVLGLLSIGTTLGSDLNVQKYSEVRCKPDERKALLKFNQGLGYPLDSWNSEEDCCKWEAIECSEQTGHVVKLDLSQRGCDILVSSSLLELQHLTYLDLSGNRFVAGNFLAFIGSLTNLQYLNLSGTNLNGTIPQNLRNLSSLFSLDLSLNLLAELRNLDWLPNLSWLRHLDLSGVNLSQAVNWPSQVDMLPSLLDLHLRGCGLSMPQISSAISPANFTSPLSIP</sequence>
<comment type="subcellular location">
    <subcellularLocation>
        <location evidence="1">Membrane</location>
        <topology evidence="1">Single-pass type I membrane protein</topology>
    </subcellularLocation>
</comment>
<dbReference type="OrthoDB" id="1937783at2759"/>
<dbReference type="EMBL" id="RXIC02000025">
    <property type="protein sequence ID" value="KAB1204943.1"/>
    <property type="molecule type" value="Genomic_DNA"/>
</dbReference>
<evidence type="ECO:0000256" key="1">
    <source>
        <dbReference type="ARBA" id="ARBA00004479"/>
    </source>
</evidence>
<dbReference type="InterPro" id="IPR046956">
    <property type="entry name" value="RLP23-like"/>
</dbReference>
<keyword evidence="3" id="KW-0812">Transmembrane</keyword>
<evidence type="ECO:0000313" key="13">
    <source>
        <dbReference type="Proteomes" id="UP000516437"/>
    </source>
</evidence>
<keyword evidence="7" id="KW-0472">Membrane</keyword>
<dbReference type="Proteomes" id="UP000516437">
    <property type="component" value="Chromosome 7"/>
</dbReference>
<evidence type="ECO:0000256" key="9">
    <source>
        <dbReference type="ARBA" id="ARBA00023180"/>
    </source>
</evidence>
<comment type="caution">
    <text evidence="12">The sequence shown here is derived from an EMBL/GenBank/DDBJ whole genome shotgun (WGS) entry which is preliminary data.</text>
</comment>
<evidence type="ECO:0000259" key="11">
    <source>
        <dbReference type="Pfam" id="PF08263"/>
    </source>
</evidence>
<evidence type="ECO:0000256" key="5">
    <source>
        <dbReference type="ARBA" id="ARBA00022737"/>
    </source>
</evidence>
<dbReference type="GO" id="GO:0016020">
    <property type="term" value="C:membrane"/>
    <property type="evidence" value="ECO:0007669"/>
    <property type="project" value="UniProtKB-SubCell"/>
</dbReference>
<evidence type="ECO:0000256" key="3">
    <source>
        <dbReference type="ARBA" id="ARBA00022692"/>
    </source>
</evidence>
<evidence type="ECO:0000256" key="2">
    <source>
        <dbReference type="ARBA" id="ARBA00022614"/>
    </source>
</evidence>
<evidence type="ECO:0000256" key="4">
    <source>
        <dbReference type="ARBA" id="ARBA00022729"/>
    </source>
</evidence>
<keyword evidence="6" id="KW-1133">Transmembrane helix</keyword>
<dbReference type="Pfam" id="PF08263">
    <property type="entry name" value="LRRNT_2"/>
    <property type="match status" value="1"/>
</dbReference>
<dbReference type="AlphaFoldDB" id="A0A6A1UX89"/>
<feature type="signal peptide" evidence="10">
    <location>
        <begin position="1"/>
        <end position="22"/>
    </location>
</feature>
<dbReference type="InterPro" id="IPR001611">
    <property type="entry name" value="Leu-rich_rpt"/>
</dbReference>
<evidence type="ECO:0000256" key="10">
    <source>
        <dbReference type="SAM" id="SignalP"/>
    </source>
</evidence>
<protein>
    <submittedName>
        <fullName evidence="12">Polygalacturonase inhibitor</fullName>
    </submittedName>
</protein>
<evidence type="ECO:0000256" key="8">
    <source>
        <dbReference type="ARBA" id="ARBA00023170"/>
    </source>
</evidence>
<feature type="domain" description="Leucine-rich repeat-containing N-terminal plant-type" evidence="11">
    <location>
        <begin position="37"/>
        <end position="72"/>
    </location>
</feature>
<evidence type="ECO:0000256" key="6">
    <source>
        <dbReference type="ARBA" id="ARBA00022989"/>
    </source>
</evidence>